<name>A0A444RM69_VERDA</name>
<feature type="compositionally biased region" description="Basic and acidic residues" evidence="1">
    <location>
        <begin position="423"/>
        <end position="442"/>
    </location>
</feature>
<keyword evidence="2" id="KW-0472">Membrane</keyword>
<comment type="caution">
    <text evidence="3">The sequence shown here is derived from an EMBL/GenBank/DDBJ whole genome shotgun (WGS) entry which is preliminary data.</text>
</comment>
<sequence>MDLLEVRDLLEFPEGNNASDTVINGVHFNLTTLLHFNFTLYSNGTLSNGSRCILTDGDYTPDYVWTNGSFINSTSCYNPVDPIGDRAIAGIVFAVLFAFCLVLVLMNLKKHGTLHLPGEKRFTPIGRRWQWYWSIWVIAMAVVSLFTNVDVDRFRVMGLPIILNSFFWYLMQQGVLALVWEAARHWGSWQERQFIDPDPFVLREDDRRAKFEFWMPLVFYLFIWLNFFMIIPRNWGKIELQRTPQQIEDKAGPAATDVRFKVAALFLLFCWIIIAVSLRHSVKHYKPRNRGIINKAIGLVKYTPLRFRLLLPLALVVVGFQAFCAFTFDYSVLNAQSNLASVYVGGYVPALLILVVQITWGFRTPNEDKELIRQRRTRGQEYDREMGYVQKPSWWRRGNNAMRHDQAGTDSGATSRGVKHARIKEMRNAERHRGLVELRDLTKSGPGGGPNSARRQSEVNLLDGSKKPSADASYMGKSDRRRTEHARNAAADLLFPAAGGQSASEAQAARRAELMMDGPAPPPYAGQQRGRGEGDAATDATTATTSPGGAARSPSANTGTSSAPPQKIKSMLDV</sequence>
<organism evidence="3 4">
    <name type="scientific">Verticillium dahliae</name>
    <name type="common">Verticillium wilt</name>
    <dbReference type="NCBI Taxonomy" id="27337"/>
    <lineage>
        <taxon>Eukaryota</taxon>
        <taxon>Fungi</taxon>
        <taxon>Dikarya</taxon>
        <taxon>Ascomycota</taxon>
        <taxon>Pezizomycotina</taxon>
        <taxon>Sordariomycetes</taxon>
        <taxon>Hypocreomycetidae</taxon>
        <taxon>Glomerellales</taxon>
        <taxon>Plectosphaerellaceae</taxon>
        <taxon>Verticillium</taxon>
    </lineage>
</organism>
<dbReference type="AlphaFoldDB" id="A0A444RM69"/>
<gene>
    <name evidence="3" type="ORF">VDGE_02284</name>
</gene>
<feature type="transmembrane region" description="Helical" evidence="2">
    <location>
        <begin position="213"/>
        <end position="231"/>
    </location>
</feature>
<accession>A0A444RM69</accession>
<feature type="transmembrane region" description="Helical" evidence="2">
    <location>
        <begin position="340"/>
        <end position="362"/>
    </location>
</feature>
<feature type="transmembrane region" description="Helical" evidence="2">
    <location>
        <begin position="309"/>
        <end position="328"/>
    </location>
</feature>
<proteinExistence type="predicted"/>
<reference evidence="3 4" key="1">
    <citation type="submission" date="2018-12" db="EMBL/GenBank/DDBJ databases">
        <title>Genome of Verticillium dahliae isolate Getta Getta.</title>
        <authorList>
            <person name="Gardiner D.M."/>
        </authorList>
    </citation>
    <scope>NUCLEOTIDE SEQUENCE [LARGE SCALE GENOMIC DNA]</scope>
    <source>
        <strain evidence="3 4">Getta Getta</strain>
    </source>
</reference>
<feature type="transmembrane region" description="Helical" evidence="2">
    <location>
        <begin position="258"/>
        <end position="278"/>
    </location>
</feature>
<feature type="transmembrane region" description="Helical" evidence="2">
    <location>
        <begin position="166"/>
        <end position="183"/>
    </location>
</feature>
<dbReference type="InterPro" id="IPR018830">
    <property type="entry name" value="DUF2434"/>
</dbReference>
<feature type="transmembrane region" description="Helical" evidence="2">
    <location>
        <begin position="87"/>
        <end position="108"/>
    </location>
</feature>
<keyword evidence="2" id="KW-0812">Transmembrane</keyword>
<dbReference type="EMBL" id="RSDZ01000146">
    <property type="protein sequence ID" value="RXG42212.1"/>
    <property type="molecule type" value="Genomic_DNA"/>
</dbReference>
<feature type="compositionally biased region" description="Low complexity" evidence="1">
    <location>
        <begin position="535"/>
        <end position="553"/>
    </location>
</feature>
<feature type="compositionally biased region" description="Polar residues" evidence="1">
    <location>
        <begin position="554"/>
        <end position="564"/>
    </location>
</feature>
<keyword evidence="2" id="KW-1133">Transmembrane helix</keyword>
<evidence type="ECO:0000313" key="3">
    <source>
        <dbReference type="EMBL" id="RXG42212.1"/>
    </source>
</evidence>
<evidence type="ECO:0000256" key="1">
    <source>
        <dbReference type="SAM" id="MobiDB-lite"/>
    </source>
</evidence>
<feature type="transmembrane region" description="Helical" evidence="2">
    <location>
        <begin position="129"/>
        <end position="146"/>
    </location>
</feature>
<dbReference type="Pfam" id="PF10361">
    <property type="entry name" value="DUF2434"/>
    <property type="match status" value="1"/>
</dbReference>
<protein>
    <submittedName>
        <fullName evidence="3">Uncharacterized protein</fullName>
    </submittedName>
</protein>
<evidence type="ECO:0000313" key="4">
    <source>
        <dbReference type="Proteomes" id="UP000288725"/>
    </source>
</evidence>
<feature type="region of interest" description="Disordered" evidence="1">
    <location>
        <begin position="516"/>
        <end position="574"/>
    </location>
</feature>
<dbReference type="Proteomes" id="UP000288725">
    <property type="component" value="Chromosome 7"/>
</dbReference>
<feature type="region of interest" description="Disordered" evidence="1">
    <location>
        <begin position="399"/>
        <end position="485"/>
    </location>
</feature>
<evidence type="ECO:0000256" key="2">
    <source>
        <dbReference type="SAM" id="Phobius"/>
    </source>
</evidence>